<comment type="caution">
    <text evidence="2">The sequence shown here is derived from an EMBL/GenBank/DDBJ whole genome shotgun (WGS) entry which is preliminary data.</text>
</comment>
<dbReference type="AlphaFoldDB" id="K6X4C3"/>
<evidence type="ECO:0000313" key="2">
    <source>
        <dbReference type="EMBL" id="GAB99232.1"/>
    </source>
</evidence>
<protein>
    <submittedName>
        <fullName evidence="2">Uncharacterized protein</fullName>
    </submittedName>
</protein>
<organism evidence="2 3">
    <name type="scientific">Gordonia namibiensis NBRC 108229</name>
    <dbReference type="NCBI Taxonomy" id="1208314"/>
    <lineage>
        <taxon>Bacteria</taxon>
        <taxon>Bacillati</taxon>
        <taxon>Actinomycetota</taxon>
        <taxon>Actinomycetes</taxon>
        <taxon>Mycobacteriales</taxon>
        <taxon>Gordoniaceae</taxon>
        <taxon>Gordonia</taxon>
    </lineage>
</organism>
<dbReference type="Proteomes" id="UP000035058">
    <property type="component" value="Unassembled WGS sequence"/>
</dbReference>
<feature type="transmembrane region" description="Helical" evidence="1">
    <location>
        <begin position="40"/>
        <end position="58"/>
    </location>
</feature>
<keyword evidence="3" id="KW-1185">Reference proteome</keyword>
<sequence>MRSAPRPRSFAFAAYLVMLLGFLFLGLFVMSLAGGVDAPSWMFGLAMAGLFAGALTAFRMQIRLSEATRDSDVYVSSDPLTPPLRRTDVERYERTYRRAPAATAEIPPATEGTRLYKAA</sequence>
<dbReference type="RefSeq" id="WP_006865499.1">
    <property type="nucleotide sequence ID" value="NZ_BAHE01000008.1"/>
</dbReference>
<evidence type="ECO:0000256" key="1">
    <source>
        <dbReference type="SAM" id="Phobius"/>
    </source>
</evidence>
<accession>K6X4C3</accession>
<name>K6X4C3_9ACTN</name>
<keyword evidence="1" id="KW-0472">Membrane</keyword>
<dbReference type="EMBL" id="BAHE01000008">
    <property type="protein sequence ID" value="GAB99232.1"/>
    <property type="molecule type" value="Genomic_DNA"/>
</dbReference>
<keyword evidence="1" id="KW-0812">Transmembrane</keyword>
<evidence type="ECO:0000313" key="3">
    <source>
        <dbReference type="Proteomes" id="UP000035058"/>
    </source>
</evidence>
<keyword evidence="1" id="KW-1133">Transmembrane helix</keyword>
<proteinExistence type="predicted"/>
<feature type="transmembrane region" description="Helical" evidence="1">
    <location>
        <begin position="12"/>
        <end position="34"/>
    </location>
</feature>
<gene>
    <name evidence="2" type="ORF">GONAM_08_00230</name>
</gene>
<reference evidence="2 3" key="1">
    <citation type="submission" date="2012-08" db="EMBL/GenBank/DDBJ databases">
        <title>Whole genome shotgun sequence of Gordonia namibiensis NBRC 108229.</title>
        <authorList>
            <person name="Isaki-Nakamura S."/>
            <person name="Hosoyama A."/>
            <person name="Tsuchikane K."/>
            <person name="Katsumata H."/>
            <person name="Baba S."/>
            <person name="Yamazaki S."/>
            <person name="Fujita N."/>
        </authorList>
    </citation>
    <scope>NUCLEOTIDE SEQUENCE [LARGE SCALE GENOMIC DNA]</scope>
    <source>
        <strain evidence="2 3">NBRC 108229</strain>
    </source>
</reference>